<dbReference type="OrthoDB" id="5632at10239"/>
<organismHost>
    <name type="scientific">Synechococcus</name>
    <dbReference type="NCBI Taxonomy" id="1129"/>
</organismHost>
<reference evidence="2" key="4">
    <citation type="submission" date="2015-02" db="EMBL/GenBank/DDBJ databases">
        <authorList>
            <person name="Chooi Y.-H."/>
        </authorList>
    </citation>
    <scope>NUCLEOTIDE SEQUENCE</scope>
</reference>
<organism evidence="1 3">
    <name type="scientific">Synechococcus phage S-PM2</name>
    <dbReference type="NCBI Taxonomy" id="238854"/>
    <lineage>
        <taxon>Viruses</taxon>
        <taxon>Duplodnaviria</taxon>
        <taxon>Heunggongvirae</taxon>
        <taxon>Uroviricota</taxon>
        <taxon>Caudoviricetes</taxon>
        <taxon>Pantevenvirales</taxon>
        <taxon>Kyanoviridae</taxon>
        <taxon>Nodensvirus</taxon>
        <taxon>Nodensvirus spm2</taxon>
    </lineage>
</organism>
<dbReference type="EMBL" id="AJ630128">
    <property type="protein sequence ID" value="CAF34159.1"/>
    <property type="molecule type" value="Genomic_DNA"/>
</dbReference>
<evidence type="ECO:0000313" key="3">
    <source>
        <dbReference type="Proteomes" id="UP000000994"/>
    </source>
</evidence>
<dbReference type="GeneID" id="3260484"/>
<gene>
    <name evidence="1" type="primary">gp15</name>
    <name evidence="2" type="ORF">S-PM2d095</name>
    <name evidence="1" type="ORF">S-PM2p095</name>
</gene>
<dbReference type="InterPro" id="IPR031997">
    <property type="entry name" value="T4-gp15_tss"/>
</dbReference>
<dbReference type="Pfam" id="PF16724">
    <property type="entry name" value="T4-gp15_tss"/>
    <property type="match status" value="1"/>
</dbReference>
<dbReference type="EMBL" id="LN828717">
    <property type="protein sequence ID" value="CFW42237.1"/>
    <property type="molecule type" value="Genomic_DNA"/>
</dbReference>
<dbReference type="RefSeq" id="YP_195129.1">
    <property type="nucleotide sequence ID" value="NC_006820.1"/>
</dbReference>
<dbReference type="KEGG" id="vg:3260484"/>
<reference evidence="1 3" key="1">
    <citation type="journal article" date="2004" name="Proc. Natl. Acad. Sci. U.S.A.">
        <title>Genetic organization of the psbAD region in phages infecting marine Synechococcus strains.</title>
        <authorList>
            <person name="Millard A."/>
            <person name="Clokie M.R."/>
            <person name="Shub D.A."/>
            <person name="Mann N.H."/>
        </authorList>
    </citation>
    <scope>NUCLEOTIDE SEQUENCE [LARGE SCALE GENOMIC DNA]</scope>
</reference>
<dbReference type="Proteomes" id="UP000000994">
    <property type="component" value="Segment"/>
</dbReference>
<sequence length="266" mass="30459">MLGPHFYNEIIRKNIIGFGTLFNNISLVKKDPSTGDVLEEEKVPLAYGPKSKFLTRLEQNPDVDRKIAITLPRLYFEMTGINYDAQRKTSPIQKYRTIIQDDGTQVKEQYVPVPYNIEFELGIIAKSQDDGLQILEQILPYFQPVFNITLNMIPDMNEKRDVAIILNSVQYDDAWDDDFLERRFINWTLSFTSKTYLYGPYDQASVIKKAIVYEGINDAVPSRLTKVTYTPKALEDKNNDGVIDSADDALVIATDDFGFNEGIEFL</sequence>
<evidence type="ECO:0000313" key="1">
    <source>
        <dbReference type="EMBL" id="CAF34159.1"/>
    </source>
</evidence>
<evidence type="ECO:0000313" key="2">
    <source>
        <dbReference type="EMBL" id="CFW42237.1"/>
    </source>
</evidence>
<protein>
    <submittedName>
        <fullName evidence="1">Proximal tail sheath stabilization</fullName>
    </submittedName>
</protein>
<dbReference type="Proteomes" id="UP000246186">
    <property type="component" value="Genome"/>
</dbReference>
<name>Q5GQV8_BPSYP</name>
<keyword evidence="3" id="KW-1185">Reference proteome</keyword>
<accession>Q5GQV8</accession>
<dbReference type="InterPro" id="IPR038553">
    <property type="entry name" value="T4-gp15_tss_sf"/>
</dbReference>
<reference evidence="1 3" key="2">
    <citation type="journal article" date="2005" name="J. Bacteriol.">
        <title>The genome of S-PM2, a 'photosynthetic' T4-type bacteriophage that infects marine Synechococcus strains.</title>
        <authorList>
            <person name="Mann N.H."/>
            <person name="Clokie M.R."/>
            <person name="Millard A."/>
            <person name="Cook A."/>
            <person name="Wilson W.H."/>
            <person name="Wheatley P.J."/>
            <person name="Letarov A."/>
            <person name="Krisch H.M."/>
        </authorList>
    </citation>
    <scope>NUCLEOTIDE SEQUENCE</scope>
</reference>
<proteinExistence type="predicted"/>
<evidence type="ECO:0000313" key="4">
    <source>
        <dbReference type="Proteomes" id="UP000246186"/>
    </source>
</evidence>
<dbReference type="Gene3D" id="3.30.2000.40">
    <property type="entry name" value="Myoviridae tail sheath stabiliser"/>
    <property type="match status" value="1"/>
</dbReference>
<reference evidence="2 4" key="3">
    <citation type="journal article" date="2015" name="PLoS ONE">
        <title>Spontaneous Deletion of an "ORFanage" Region Facilitates Host Adaptation in a "Photosynthetic" Cyanophage.</title>
        <authorList>
            <person name="Puxty R.J."/>
            <person name="Perez-Sepulveda B."/>
            <person name="Rihtman B."/>
            <person name="Evans D.J."/>
            <person name="Millard A.D."/>
            <person name="Scanlan D.J."/>
        </authorList>
    </citation>
    <scope>NUCLEOTIDE SEQUENCE [LARGE SCALE GENOMIC DNA]</scope>
</reference>